<dbReference type="RefSeq" id="WP_104710772.1">
    <property type="nucleotide sequence ID" value="NZ_PTRA01000001.1"/>
</dbReference>
<dbReference type="AlphaFoldDB" id="A0A2S7INP7"/>
<evidence type="ECO:0000313" key="1">
    <source>
        <dbReference type="EMBL" id="PQA59347.1"/>
    </source>
</evidence>
<evidence type="ECO:0000313" key="2">
    <source>
        <dbReference type="Proteomes" id="UP000239590"/>
    </source>
</evidence>
<organism evidence="1 2">
    <name type="scientific">Siphonobacter curvatus</name>
    <dbReference type="NCBI Taxonomy" id="2094562"/>
    <lineage>
        <taxon>Bacteria</taxon>
        <taxon>Pseudomonadati</taxon>
        <taxon>Bacteroidota</taxon>
        <taxon>Cytophagia</taxon>
        <taxon>Cytophagales</taxon>
        <taxon>Cytophagaceae</taxon>
        <taxon>Siphonobacter</taxon>
    </lineage>
</organism>
<proteinExistence type="predicted"/>
<comment type="caution">
    <text evidence="1">The sequence shown here is derived from an EMBL/GenBank/DDBJ whole genome shotgun (WGS) entry which is preliminary data.</text>
</comment>
<accession>A0A2S7INP7</accession>
<dbReference type="Proteomes" id="UP000239590">
    <property type="component" value="Unassembled WGS sequence"/>
</dbReference>
<dbReference type="OrthoDB" id="965738at2"/>
<dbReference type="EMBL" id="PTRA01000001">
    <property type="protein sequence ID" value="PQA59347.1"/>
    <property type="molecule type" value="Genomic_DNA"/>
</dbReference>
<sequence>MNNKSCTRGLAIAEVLKSFRSPNLWGFVIARLDVTASLQTEQDQYWRNARMVVLRHPLGADQLSVLLVKPPVDPIPGLVVQEGGDNFCTGAQVDAYLQHTGDDNPIHRGPAALVPGLLLLSELEKQFLCEPLRFFSVQFKSALRVNEPFVVDRQELGRIQVKKTDGTLILRVQL</sequence>
<gene>
    <name evidence="1" type="ORF">C5O19_06760</name>
</gene>
<name>A0A2S7INP7_9BACT</name>
<keyword evidence="2" id="KW-1185">Reference proteome</keyword>
<reference evidence="2" key="1">
    <citation type="submission" date="2018-02" db="EMBL/GenBank/DDBJ databases">
        <title>Genome sequencing of Solimonas sp. HR-BB.</title>
        <authorList>
            <person name="Lee Y."/>
            <person name="Jeon C.O."/>
        </authorList>
    </citation>
    <scope>NUCLEOTIDE SEQUENCE [LARGE SCALE GENOMIC DNA]</scope>
    <source>
        <strain evidence="2">HR-U</strain>
    </source>
</reference>
<protein>
    <submittedName>
        <fullName evidence="1">Uncharacterized protein</fullName>
    </submittedName>
</protein>